<evidence type="ECO:0000313" key="4">
    <source>
        <dbReference type="Proteomes" id="UP000298009"/>
    </source>
</evidence>
<name>A0A4R9IGJ8_9LEPT</name>
<dbReference type="SUPFAM" id="SSF47413">
    <property type="entry name" value="lambda repressor-like DNA-binding domains"/>
    <property type="match status" value="1"/>
</dbReference>
<dbReference type="InterPro" id="IPR025194">
    <property type="entry name" value="RodZ-like_C"/>
</dbReference>
<dbReference type="Gene3D" id="1.10.260.40">
    <property type="entry name" value="lambda repressor-like DNA-binding domains"/>
    <property type="match status" value="1"/>
</dbReference>
<evidence type="ECO:0000256" key="1">
    <source>
        <dbReference type="SAM" id="Phobius"/>
    </source>
</evidence>
<dbReference type="RefSeq" id="WP_135600580.1">
    <property type="nucleotide sequence ID" value="NZ_RQFK01000011.1"/>
</dbReference>
<feature type="transmembrane region" description="Helical" evidence="1">
    <location>
        <begin position="104"/>
        <end position="124"/>
    </location>
</feature>
<keyword evidence="1" id="KW-0472">Membrane</keyword>
<dbReference type="GO" id="GO:0003677">
    <property type="term" value="F:DNA binding"/>
    <property type="evidence" value="ECO:0007669"/>
    <property type="project" value="InterPro"/>
</dbReference>
<dbReference type="AlphaFoldDB" id="A0A4R9IGJ8"/>
<keyword evidence="1" id="KW-0812">Transmembrane</keyword>
<dbReference type="InterPro" id="IPR001387">
    <property type="entry name" value="Cro/C1-type_HTH"/>
</dbReference>
<dbReference type="EMBL" id="RQFK01000011">
    <property type="protein sequence ID" value="TGK86974.1"/>
    <property type="molecule type" value="Genomic_DNA"/>
</dbReference>
<evidence type="ECO:0000313" key="3">
    <source>
        <dbReference type="EMBL" id="TGK86974.1"/>
    </source>
</evidence>
<keyword evidence="4" id="KW-1185">Reference proteome</keyword>
<dbReference type="Pfam" id="PF13413">
    <property type="entry name" value="HTH_25"/>
    <property type="match status" value="1"/>
</dbReference>
<evidence type="ECO:0000259" key="2">
    <source>
        <dbReference type="PROSITE" id="PS50943"/>
    </source>
</evidence>
<keyword evidence="1" id="KW-1133">Transmembrane helix</keyword>
<feature type="domain" description="HTH cro/C1-type" evidence="2">
    <location>
        <begin position="10"/>
        <end position="70"/>
    </location>
</feature>
<dbReference type="OrthoDB" id="9797543at2"/>
<dbReference type="PANTHER" id="PTHR34475">
    <property type="match status" value="1"/>
</dbReference>
<dbReference type="SMART" id="SM00530">
    <property type="entry name" value="HTH_XRE"/>
    <property type="match status" value="1"/>
</dbReference>
<dbReference type="Pfam" id="PF13464">
    <property type="entry name" value="RodZ_C"/>
    <property type="match status" value="1"/>
</dbReference>
<dbReference type="InterPro" id="IPR050400">
    <property type="entry name" value="Bact_Cytoskel_RodZ"/>
</dbReference>
<dbReference type="PROSITE" id="PS50943">
    <property type="entry name" value="HTH_CROC1"/>
    <property type="match status" value="1"/>
</dbReference>
<sequence length="367" mass="40597">MNTKRVGQILREAREDKKLSVKDVAKETNIAAKYIIALETEDYSQFPAETFALGFLKNYASYLKLDAAMLLNLYRGEQIEESQAPLEELTRPTTTPLNLDRNKIISLVSIFLFVISAYIIYISFEDSGSGSMDEETTEVGSSTVETVASSDIPSGINFVSQSVPENASVPFILTEDRGVSFSVNNQQCKMFIKGVSNGKANLGFNIFPEKNVYFFQTAEGEETILSYRIEELSSLRRDIRVVTQAVTEKSAKVLVTLKEEREGTAVKSPVGDVPIQVTLFFSKPSYVEFVLDGQMGERGLVSAGEVKHLEARDRLEIKVGDGGAVEMVQNGKERSVLGKPGKLVKKIFIRKPNPYDSTQSIIGELGE</sequence>
<gene>
    <name evidence="3" type="ORF">EHQ24_05105</name>
</gene>
<proteinExistence type="predicted"/>
<comment type="caution">
    <text evidence="3">The sequence shown here is derived from an EMBL/GenBank/DDBJ whole genome shotgun (WGS) entry which is preliminary data.</text>
</comment>
<dbReference type="Proteomes" id="UP000298009">
    <property type="component" value="Unassembled WGS sequence"/>
</dbReference>
<reference evidence="3" key="1">
    <citation type="journal article" date="2019" name="PLoS Negl. Trop. Dis.">
        <title>Revisiting the worldwide diversity of Leptospira species in the environment.</title>
        <authorList>
            <person name="Vincent A.T."/>
            <person name="Schiettekatte O."/>
            <person name="Bourhy P."/>
            <person name="Veyrier F.J."/>
            <person name="Picardeau M."/>
        </authorList>
    </citation>
    <scope>NUCLEOTIDE SEQUENCE [LARGE SCALE GENOMIC DNA]</scope>
    <source>
        <strain evidence="3">201800287</strain>
    </source>
</reference>
<accession>A0A4R9IGJ8</accession>
<dbReference type="CDD" id="cd00093">
    <property type="entry name" value="HTH_XRE"/>
    <property type="match status" value="1"/>
</dbReference>
<protein>
    <submittedName>
        <fullName evidence="3">Helix-turn-helix domain-containing protein</fullName>
    </submittedName>
</protein>
<dbReference type="PANTHER" id="PTHR34475:SF1">
    <property type="entry name" value="CYTOSKELETON PROTEIN RODZ"/>
    <property type="match status" value="1"/>
</dbReference>
<organism evidence="3 4">
    <name type="scientific">Leptospira noumeaensis</name>
    <dbReference type="NCBI Taxonomy" id="2484964"/>
    <lineage>
        <taxon>Bacteria</taxon>
        <taxon>Pseudomonadati</taxon>
        <taxon>Spirochaetota</taxon>
        <taxon>Spirochaetia</taxon>
        <taxon>Leptospirales</taxon>
        <taxon>Leptospiraceae</taxon>
        <taxon>Leptospira</taxon>
    </lineage>
</organism>
<dbReference type="InterPro" id="IPR010982">
    <property type="entry name" value="Lambda_DNA-bd_dom_sf"/>
</dbReference>